<gene>
    <name evidence="2" type="ORF">I6G64_02325</name>
    <name evidence="3" type="ORF">NCTC12961_02433</name>
</gene>
<dbReference type="EMBL" id="CP065673">
    <property type="protein sequence ID" value="QPS21291.1"/>
    <property type="molecule type" value="Genomic_DNA"/>
</dbReference>
<dbReference type="AlphaFoldDB" id="A0A2X4UG90"/>
<keyword evidence="1" id="KW-0472">Membrane</keyword>
<evidence type="ECO:0000313" key="3">
    <source>
        <dbReference type="EMBL" id="SQI37679.1"/>
    </source>
</evidence>
<keyword evidence="1" id="KW-0812">Transmembrane</keyword>
<organism evidence="3 4">
    <name type="scientific">Serratia plymuthica</name>
    <dbReference type="NCBI Taxonomy" id="82996"/>
    <lineage>
        <taxon>Bacteria</taxon>
        <taxon>Pseudomonadati</taxon>
        <taxon>Pseudomonadota</taxon>
        <taxon>Gammaproteobacteria</taxon>
        <taxon>Enterobacterales</taxon>
        <taxon>Yersiniaceae</taxon>
        <taxon>Serratia</taxon>
    </lineage>
</organism>
<dbReference type="STRING" id="82996.ADP72_00815"/>
<evidence type="ECO:0000313" key="5">
    <source>
        <dbReference type="Proteomes" id="UP000594967"/>
    </source>
</evidence>
<reference evidence="2 5" key="2">
    <citation type="submission" date="2020-12" db="EMBL/GenBank/DDBJ databases">
        <title>FDA dAtabase for Regulatory Grade micrObial Sequences (FDA-ARGOS): Supporting development and validation of Infectious Disease Dx tests.</title>
        <authorList>
            <person name="Sproer C."/>
            <person name="Gronow S."/>
            <person name="Severitt S."/>
            <person name="Schroder I."/>
            <person name="Tallon L."/>
            <person name="Sadzewicz L."/>
            <person name="Zhao X."/>
            <person name="Boylan J."/>
            <person name="Ott S."/>
            <person name="Bowen H."/>
            <person name="Vavikolanu K."/>
            <person name="Mehta A."/>
            <person name="Aluvathingal J."/>
            <person name="Nadendla S."/>
            <person name="Lowell S."/>
            <person name="Myers T."/>
            <person name="Yan Y."/>
            <person name="Sichtig H."/>
        </authorList>
    </citation>
    <scope>NUCLEOTIDE SEQUENCE [LARGE SCALE GENOMIC DNA]</scope>
    <source>
        <strain evidence="2 5">FDAARGOS_907</strain>
    </source>
</reference>
<dbReference type="Proteomes" id="UP000248897">
    <property type="component" value="Chromosome 1"/>
</dbReference>
<accession>A0A2X4UG90</accession>
<proteinExistence type="predicted"/>
<feature type="transmembrane region" description="Helical" evidence="1">
    <location>
        <begin position="95"/>
        <end position="116"/>
    </location>
</feature>
<dbReference type="InterPro" id="IPR045964">
    <property type="entry name" value="DUF6384"/>
</dbReference>
<dbReference type="EMBL" id="LS483469">
    <property type="protein sequence ID" value="SQI37679.1"/>
    <property type="molecule type" value="Genomic_DNA"/>
</dbReference>
<keyword evidence="1" id="KW-1133">Transmembrane helix</keyword>
<sequence length="463" mass="53374">MSEFKLSDQLGAMAIIDSLYAQQIALDEHLDLPKLRQQMAQRIRDYYQSTGTTIDDKLIEQGTKIWFAQRLRYQANKMSLAQRIAAFLYMTSKQWLAGLVIIIIALVLVWNLNVYMTQRQLIALGKDITAQTTQSKQMVKQAQALSDQLSQMKLEHFTYAQVPANQIITNTENLLTDFQTRHPEPLASVENTQQRLNTLRMANQQSLALINQVKTLMLSWPLLQKWDNTLSEIAKDPQLQSYIKWAPDLAEKIDEATLALSNNAIDTQTKVEVAFKTYDRERLRDGLYYTLDRRTQKFRNLKLSHQDREKVNNDISYARDFITRADLNDRVIPPLWLQALARLDDTYDLIMQPLVLTIVDRVGEKSGVERTYDNSGGKSWYLIVEPQTPGHSLFPMWVKDSETSQLKRVSQFGIRVSQKEYEKLKKDKLDDGHIDNALVGKKPAGQLSFTYSRPVQGNVITEW</sequence>
<dbReference type="Pfam" id="PF19911">
    <property type="entry name" value="DUF6384"/>
    <property type="match status" value="2"/>
</dbReference>
<protein>
    <submittedName>
        <fullName evidence="3">Uncharacterized protein</fullName>
    </submittedName>
</protein>
<evidence type="ECO:0000313" key="4">
    <source>
        <dbReference type="Proteomes" id="UP000248897"/>
    </source>
</evidence>
<name>A0A2X4UG90_SERPL</name>
<dbReference type="Proteomes" id="UP000594967">
    <property type="component" value="Chromosome"/>
</dbReference>
<dbReference type="RefSeq" id="WP_063197807.1">
    <property type="nucleotide sequence ID" value="NZ_CAMITG010000002.1"/>
</dbReference>
<reference evidence="3 4" key="1">
    <citation type="submission" date="2018-06" db="EMBL/GenBank/DDBJ databases">
        <authorList>
            <consortium name="Pathogen Informatics"/>
            <person name="Doyle S."/>
        </authorList>
    </citation>
    <scope>NUCLEOTIDE SEQUENCE [LARGE SCALE GENOMIC DNA]</scope>
    <source>
        <strain evidence="3 4">NCTC12961</strain>
    </source>
</reference>
<evidence type="ECO:0000256" key="1">
    <source>
        <dbReference type="SAM" id="Phobius"/>
    </source>
</evidence>
<keyword evidence="5" id="KW-1185">Reference proteome</keyword>
<evidence type="ECO:0000313" key="2">
    <source>
        <dbReference type="EMBL" id="QPS21291.1"/>
    </source>
</evidence>